<name>A0A6B8ME65_9HYPH</name>
<proteinExistence type="predicted"/>
<keyword evidence="2" id="KW-1185">Reference proteome</keyword>
<dbReference type="Proteomes" id="UP000422569">
    <property type="component" value="Chromosome"/>
</dbReference>
<sequence>MAVQVVSAAESIEALKAPFHVSESVLACGRVAQVSAHPEITYINLDRPYPDQTLALVVWQNDLAAYEARFGNLSALEGRRVCAQGVIEEHKGSLQMILKNPQFLRLMTHQPSF</sequence>
<evidence type="ECO:0000313" key="2">
    <source>
        <dbReference type="Proteomes" id="UP000422569"/>
    </source>
</evidence>
<dbReference type="EMBL" id="CP044331">
    <property type="protein sequence ID" value="QGM99583.1"/>
    <property type="molecule type" value="Genomic_DNA"/>
</dbReference>
<organism evidence="1 2">
    <name type="scientific">Methylocystis parvus</name>
    <dbReference type="NCBI Taxonomy" id="134"/>
    <lineage>
        <taxon>Bacteria</taxon>
        <taxon>Pseudomonadati</taxon>
        <taxon>Pseudomonadota</taxon>
        <taxon>Alphaproteobacteria</taxon>
        <taxon>Hyphomicrobiales</taxon>
        <taxon>Methylocystaceae</taxon>
        <taxon>Methylocystis</taxon>
    </lineage>
</organism>
<reference evidence="1 2" key="1">
    <citation type="submission" date="2019-09" db="EMBL/GenBank/DDBJ databases">
        <title>Isolation and complete genome sequencing of Methylocystis species.</title>
        <authorList>
            <person name="Rumah B.L."/>
            <person name="Stead C.E."/>
            <person name="Stevens B.C."/>
            <person name="Minton N.P."/>
            <person name="Grosse-Honebrink A."/>
            <person name="Zhang Y."/>
        </authorList>
    </citation>
    <scope>NUCLEOTIDE SEQUENCE [LARGE SCALE GENOMIC DNA]</scope>
    <source>
        <strain evidence="1 2">BRCS2</strain>
    </source>
</reference>
<gene>
    <name evidence="1" type="ORF">F7D14_06105</name>
</gene>
<dbReference type="KEGG" id="mpar:F7D14_06105"/>
<evidence type="ECO:0000313" key="1">
    <source>
        <dbReference type="EMBL" id="QGM99583.1"/>
    </source>
</evidence>
<dbReference type="AlphaFoldDB" id="A0A6B8ME65"/>
<accession>A0A6B8ME65</accession>
<protein>
    <submittedName>
        <fullName evidence="1">Uncharacterized protein</fullName>
    </submittedName>
</protein>